<evidence type="ECO:0000256" key="5">
    <source>
        <dbReference type="ARBA" id="ARBA00023136"/>
    </source>
</evidence>
<keyword evidence="3 7" id="KW-0812">Transmembrane</keyword>
<feature type="transmembrane region" description="Helical" evidence="7">
    <location>
        <begin position="878"/>
        <end position="900"/>
    </location>
</feature>
<evidence type="ECO:0000259" key="8">
    <source>
        <dbReference type="Pfam" id="PF02687"/>
    </source>
</evidence>
<feature type="transmembrane region" description="Helical" evidence="7">
    <location>
        <begin position="437"/>
        <end position="459"/>
    </location>
</feature>
<name>A0A495IFJ9_9MICO</name>
<evidence type="ECO:0000256" key="4">
    <source>
        <dbReference type="ARBA" id="ARBA00022989"/>
    </source>
</evidence>
<dbReference type="GO" id="GO:0022857">
    <property type="term" value="F:transmembrane transporter activity"/>
    <property type="evidence" value="ECO:0007669"/>
    <property type="project" value="TreeGrafter"/>
</dbReference>
<dbReference type="InterPro" id="IPR050250">
    <property type="entry name" value="Macrolide_Exporter_MacB"/>
</dbReference>
<feature type="transmembrane region" description="Helical" evidence="7">
    <location>
        <begin position="339"/>
        <end position="369"/>
    </location>
</feature>
<keyword evidence="2" id="KW-1003">Cell membrane</keyword>
<evidence type="ECO:0000256" key="2">
    <source>
        <dbReference type="ARBA" id="ARBA00022475"/>
    </source>
</evidence>
<evidence type="ECO:0000256" key="6">
    <source>
        <dbReference type="ARBA" id="ARBA00038076"/>
    </source>
</evidence>
<reference evidence="9 10" key="1">
    <citation type="submission" date="2018-10" db="EMBL/GenBank/DDBJ databases">
        <title>Sequencing the genomes of 1000 actinobacteria strains.</title>
        <authorList>
            <person name="Klenk H.-P."/>
        </authorList>
    </citation>
    <scope>NUCLEOTIDE SEQUENCE [LARGE SCALE GENOMIC DNA]</scope>
    <source>
        <strain evidence="9 10">DSM 17894</strain>
    </source>
</reference>
<organism evidence="9 10">
    <name type="scientific">Frondihabitans australicus</name>
    <dbReference type="NCBI Taxonomy" id="386892"/>
    <lineage>
        <taxon>Bacteria</taxon>
        <taxon>Bacillati</taxon>
        <taxon>Actinomycetota</taxon>
        <taxon>Actinomycetes</taxon>
        <taxon>Micrococcales</taxon>
        <taxon>Microbacteriaceae</taxon>
        <taxon>Frondihabitans</taxon>
    </lineage>
</organism>
<keyword evidence="5 7" id="KW-0472">Membrane</keyword>
<dbReference type="GO" id="GO:0005886">
    <property type="term" value="C:plasma membrane"/>
    <property type="evidence" value="ECO:0007669"/>
    <property type="project" value="UniProtKB-SubCell"/>
</dbReference>
<feature type="transmembrane region" description="Helical" evidence="7">
    <location>
        <begin position="835"/>
        <end position="858"/>
    </location>
</feature>
<dbReference type="EMBL" id="RBKS01000001">
    <property type="protein sequence ID" value="RKR74529.1"/>
    <property type="molecule type" value="Genomic_DNA"/>
</dbReference>
<dbReference type="PANTHER" id="PTHR30572">
    <property type="entry name" value="MEMBRANE COMPONENT OF TRANSPORTER-RELATED"/>
    <property type="match status" value="1"/>
</dbReference>
<dbReference type="Pfam" id="PF02687">
    <property type="entry name" value="FtsX"/>
    <property type="match status" value="1"/>
</dbReference>
<dbReference type="AlphaFoldDB" id="A0A495IFJ9"/>
<comment type="subcellular location">
    <subcellularLocation>
        <location evidence="1">Cell membrane</location>
        <topology evidence="1">Multi-pass membrane protein</topology>
    </subcellularLocation>
</comment>
<evidence type="ECO:0000256" key="3">
    <source>
        <dbReference type="ARBA" id="ARBA00022692"/>
    </source>
</evidence>
<feature type="transmembrane region" description="Helical" evidence="7">
    <location>
        <begin position="294"/>
        <end position="318"/>
    </location>
</feature>
<feature type="transmembrane region" description="Helical" evidence="7">
    <location>
        <begin position="471"/>
        <end position="498"/>
    </location>
</feature>
<accession>A0A495IFJ9</accession>
<protein>
    <submittedName>
        <fullName evidence="9">FtsX-like permease family protein</fullName>
    </submittedName>
</protein>
<gene>
    <name evidence="9" type="ORF">C8E83_1648</name>
</gene>
<feature type="domain" description="ABC3 transporter permease C-terminal" evidence="8">
    <location>
        <begin position="301"/>
        <end position="417"/>
    </location>
</feature>
<feature type="transmembrane region" description="Helical" evidence="7">
    <location>
        <begin position="389"/>
        <end position="407"/>
    </location>
</feature>
<evidence type="ECO:0000313" key="9">
    <source>
        <dbReference type="EMBL" id="RKR74529.1"/>
    </source>
</evidence>
<comment type="similarity">
    <text evidence="6">Belongs to the ABC-4 integral membrane protein family.</text>
</comment>
<evidence type="ECO:0000256" key="1">
    <source>
        <dbReference type="ARBA" id="ARBA00004651"/>
    </source>
</evidence>
<dbReference type="Proteomes" id="UP000280008">
    <property type="component" value="Unassembled WGS sequence"/>
</dbReference>
<evidence type="ECO:0000256" key="7">
    <source>
        <dbReference type="SAM" id="Phobius"/>
    </source>
</evidence>
<dbReference type="OrthoDB" id="5089158at2"/>
<evidence type="ECO:0000313" key="10">
    <source>
        <dbReference type="Proteomes" id="UP000280008"/>
    </source>
</evidence>
<sequence length="915" mass="94003">MSAVGGTSRGAVSLAVRLARRMALQSIGRSLLIAGLIALPIVGVTGIDTVEASHLTTPADTARFQLGQNQAAIRVVSPPDPHLEQAPNDPFTYSSGTDNSSTMQADDYLSPQAVLPQGTRIIPTEQTTAILSTATGVGSIAAVEGAVWGPSFRGSYDLQSGRAPRSADEILVSPHALTRLGVRLGGTVVRVQPTRATYRVVGTLRGVTDRSTDDVVYGALGAFPGAGSQDASNADRLDAVQARIYYVPDRVVPWSEVRALNRQGMTVLSRDVLLHPPTSPHLTSGAVSSPWLDVLLVALLGVFAMFEVCLLAGAAFAVGARHRQRSFAILASVGATRRLLFGVMAVEGAILGLVGGVAGALGGIAAAFVAEPRIAGGSQVQYPEFRVDVPVVAAIIAGAIVAGLAAASAPARAASKVDTVAALRGARRPPRVSIRRPMVGVFVVAGGSIVALLGGLVTIGANQTIDPPRQVVVGGIVLLATGPVVMQIGMVLIAPLLLRGASSILSRWGTGARLAARDAARNPGRSVPALAAIMSCVFVSAFAMCLLAGGQELGVRNHDWQSPMNTGVVSLYESQSDGTTTLVGGQSVVRVLDHDLPGSHARILSSSPDLGVLGKALPTYTTVRVPKLGASAPSYFGSIGVSDHITVGTPDDLAAILGAKVSSESLATLEAGGAVSLYPQYVSGGTVTFDAVKPGANPGEAGPRVASHTVPAVVQEPAHPEQYGVFVTRATADRLGMHVVPSQVFTTMAHSPTTAEQDAVAADLTVAIGNGYVAFETGPSLYAATWSWALLGLTTVIALGAAAVALALARADGRRDSHVLAVVGAAPRVQRSFGFWQGVVVVGVGSVIGVVLGLVPAFALGLRGPGITHGYLPFTPPWLQLGLTAVGMPLLIAAGSWLVSRRPRALLRTRRDLVA</sequence>
<keyword evidence="10" id="KW-1185">Reference proteome</keyword>
<proteinExistence type="inferred from homology"/>
<dbReference type="InterPro" id="IPR003838">
    <property type="entry name" value="ABC3_permease_C"/>
</dbReference>
<comment type="caution">
    <text evidence="9">The sequence shown here is derived from an EMBL/GenBank/DDBJ whole genome shotgun (WGS) entry which is preliminary data.</text>
</comment>
<feature type="transmembrane region" description="Helical" evidence="7">
    <location>
        <begin position="527"/>
        <end position="549"/>
    </location>
</feature>
<dbReference type="PANTHER" id="PTHR30572:SF4">
    <property type="entry name" value="ABC TRANSPORTER PERMEASE YTRF"/>
    <property type="match status" value="1"/>
</dbReference>
<keyword evidence="4 7" id="KW-1133">Transmembrane helix</keyword>
<feature type="transmembrane region" description="Helical" evidence="7">
    <location>
        <begin position="786"/>
        <end position="809"/>
    </location>
</feature>
<dbReference type="RefSeq" id="WP_147430111.1">
    <property type="nucleotide sequence ID" value="NZ_RBKS01000001.1"/>
</dbReference>